<dbReference type="PANTHER" id="PTHR13184:SF5">
    <property type="entry name" value="METHYLTRANSFERASE-LIKE PROTEIN 17, MITOCHONDRIAL"/>
    <property type="match status" value="1"/>
</dbReference>
<dbReference type="Pfam" id="PF07727">
    <property type="entry name" value="RVT_2"/>
    <property type="match status" value="1"/>
</dbReference>
<dbReference type="EMBL" id="JBBWWQ010000019">
    <property type="protein sequence ID" value="KAK8918907.1"/>
    <property type="molecule type" value="Genomic_DNA"/>
</dbReference>
<dbReference type="GO" id="GO:0008168">
    <property type="term" value="F:methyltransferase activity"/>
    <property type="evidence" value="ECO:0007669"/>
    <property type="project" value="InterPro"/>
</dbReference>
<dbReference type="GO" id="GO:0051536">
    <property type="term" value="F:iron-sulfur cluster binding"/>
    <property type="evidence" value="ECO:0007669"/>
    <property type="project" value="UniProtKB-KW"/>
</dbReference>
<comment type="subcellular location">
    <subcellularLocation>
        <location evidence="1">Mitochondrion</location>
    </subcellularLocation>
</comment>
<dbReference type="GO" id="GO:0005763">
    <property type="term" value="C:mitochondrial small ribosomal subunit"/>
    <property type="evidence" value="ECO:0007669"/>
    <property type="project" value="TreeGrafter"/>
</dbReference>
<dbReference type="Pfam" id="PF09243">
    <property type="entry name" value="Rsm22"/>
    <property type="match status" value="1"/>
</dbReference>
<feature type="domain" description="Reverse transcriptase Ty1/copia-type" evidence="8">
    <location>
        <begin position="350"/>
        <end position="420"/>
    </location>
</feature>
<dbReference type="InterPro" id="IPR029063">
    <property type="entry name" value="SAM-dependent_MTases_sf"/>
</dbReference>
<sequence length="583" mass="66215">MAVAVVPAAAAKLLTPELIRAAAKQSDGIRLVPLSLRRAIKKYLRDKDKSHMNRKVLLLSQSFNRLKETNLQLASSASRELVEDPFRPVVHGGARWKIRSAYGDIGLKYKEDETVAYVASRMPAVYTACHRVLKEVHRRLPDFSPASMLDFGAGPGSAIWAMREVWPKTLERVNLVEPSKDMQRVAQCLLSDLKGVPIIHSYDDIQTLNRNLNKHERGHDLVISSYALGEIPSLSDRITIVRQLWDLTRDVLVLLEPGTPHGSKIIQQMRSYILWMAKRKCRKCKKSNNMPSEEKAIVDARASTNDAFVVAPCSHDGQCPLENSGKYCHFVQRLERTSSQRAYKLSNPVLRMLFRQSFLLMVLYRIFDQRIMVLIVYVDDFVITGNDIEEIANLKPLLSAEFEVNDLEILRYFLGMEVARLNQKAPDRAKSSDEVDYRAVTRPVRGPMIAYRSNRLGGTVMPCHEELFGLRRRANGRGGLGRSIFTLFRRGDPVQGEVRRSWMPTGANGRFIKRRSTRSKSETLHCCLKRSFVLDVNVESTEDTSPNKLLGILLSDFGQWLRFDLFGEVIDSQYDKLTLPGGR</sequence>
<organism evidence="9 10">
    <name type="scientific">Platanthera zijinensis</name>
    <dbReference type="NCBI Taxonomy" id="2320716"/>
    <lineage>
        <taxon>Eukaryota</taxon>
        <taxon>Viridiplantae</taxon>
        <taxon>Streptophyta</taxon>
        <taxon>Embryophyta</taxon>
        <taxon>Tracheophyta</taxon>
        <taxon>Spermatophyta</taxon>
        <taxon>Magnoliopsida</taxon>
        <taxon>Liliopsida</taxon>
        <taxon>Asparagales</taxon>
        <taxon>Orchidaceae</taxon>
        <taxon>Orchidoideae</taxon>
        <taxon>Orchideae</taxon>
        <taxon>Orchidinae</taxon>
        <taxon>Platanthera</taxon>
    </lineage>
</organism>
<dbReference type="GO" id="GO:0006412">
    <property type="term" value="P:translation"/>
    <property type="evidence" value="ECO:0007669"/>
    <property type="project" value="InterPro"/>
</dbReference>
<evidence type="ECO:0000256" key="5">
    <source>
        <dbReference type="ARBA" id="ARBA00023014"/>
    </source>
</evidence>
<dbReference type="SUPFAM" id="SSF53335">
    <property type="entry name" value="S-adenosyl-L-methionine-dependent methyltransferases"/>
    <property type="match status" value="1"/>
</dbReference>
<keyword evidence="5" id="KW-0411">Iron-sulfur</keyword>
<gene>
    <name evidence="9" type="ORF">KSP39_PZI021056</name>
</gene>
<dbReference type="InterPro" id="IPR052571">
    <property type="entry name" value="Mt_RNA_Methyltransferase"/>
</dbReference>
<keyword evidence="3" id="KW-0809">Transit peptide</keyword>
<reference evidence="9 10" key="1">
    <citation type="journal article" date="2022" name="Nat. Plants">
        <title>Genomes of leafy and leafless Platanthera orchids illuminate the evolution of mycoheterotrophy.</title>
        <authorList>
            <person name="Li M.H."/>
            <person name="Liu K.W."/>
            <person name="Li Z."/>
            <person name="Lu H.C."/>
            <person name="Ye Q.L."/>
            <person name="Zhang D."/>
            <person name="Wang J.Y."/>
            <person name="Li Y.F."/>
            <person name="Zhong Z.M."/>
            <person name="Liu X."/>
            <person name="Yu X."/>
            <person name="Liu D.K."/>
            <person name="Tu X.D."/>
            <person name="Liu B."/>
            <person name="Hao Y."/>
            <person name="Liao X.Y."/>
            <person name="Jiang Y.T."/>
            <person name="Sun W.H."/>
            <person name="Chen J."/>
            <person name="Chen Y.Q."/>
            <person name="Ai Y."/>
            <person name="Zhai J.W."/>
            <person name="Wu S.S."/>
            <person name="Zhou Z."/>
            <person name="Hsiao Y.Y."/>
            <person name="Wu W.L."/>
            <person name="Chen Y.Y."/>
            <person name="Lin Y.F."/>
            <person name="Hsu J.L."/>
            <person name="Li C.Y."/>
            <person name="Wang Z.W."/>
            <person name="Zhao X."/>
            <person name="Zhong W.Y."/>
            <person name="Ma X.K."/>
            <person name="Ma L."/>
            <person name="Huang J."/>
            <person name="Chen G.Z."/>
            <person name="Huang M.Z."/>
            <person name="Huang L."/>
            <person name="Peng D.H."/>
            <person name="Luo Y.B."/>
            <person name="Zou S.Q."/>
            <person name="Chen S.P."/>
            <person name="Lan S."/>
            <person name="Tsai W.C."/>
            <person name="Van de Peer Y."/>
            <person name="Liu Z.J."/>
        </authorList>
    </citation>
    <scope>NUCLEOTIDE SEQUENCE [LARGE SCALE GENOMIC DNA]</scope>
    <source>
        <strain evidence="9">Lor287</strain>
    </source>
</reference>
<keyword evidence="4" id="KW-0408">Iron</keyword>
<evidence type="ECO:0000313" key="9">
    <source>
        <dbReference type="EMBL" id="KAK8918907.1"/>
    </source>
</evidence>
<keyword evidence="10" id="KW-1185">Reference proteome</keyword>
<evidence type="ECO:0000256" key="1">
    <source>
        <dbReference type="ARBA" id="ARBA00004173"/>
    </source>
</evidence>
<dbReference type="InterPro" id="IPR013103">
    <property type="entry name" value="RVT_2"/>
</dbReference>
<dbReference type="GO" id="GO:0003735">
    <property type="term" value="F:structural constituent of ribosome"/>
    <property type="evidence" value="ECO:0007669"/>
    <property type="project" value="TreeGrafter"/>
</dbReference>
<comment type="caution">
    <text evidence="9">The sequence shown here is derived from an EMBL/GenBank/DDBJ whole genome shotgun (WGS) entry which is preliminary data.</text>
</comment>
<dbReference type="GO" id="GO:0046872">
    <property type="term" value="F:metal ion binding"/>
    <property type="evidence" value="ECO:0007669"/>
    <property type="project" value="UniProtKB-KW"/>
</dbReference>
<dbReference type="AlphaFoldDB" id="A0AAP0AXW7"/>
<name>A0AAP0AXW7_9ASPA</name>
<protein>
    <recommendedName>
        <fullName evidence="8">Reverse transcriptase Ty1/copia-type domain-containing protein</fullName>
    </recommendedName>
</protein>
<evidence type="ECO:0000256" key="4">
    <source>
        <dbReference type="ARBA" id="ARBA00023004"/>
    </source>
</evidence>
<proteinExistence type="predicted"/>
<accession>A0AAP0AXW7</accession>
<evidence type="ECO:0000256" key="3">
    <source>
        <dbReference type="ARBA" id="ARBA00022946"/>
    </source>
</evidence>
<evidence type="ECO:0000256" key="6">
    <source>
        <dbReference type="ARBA" id="ARBA00023128"/>
    </source>
</evidence>
<dbReference type="PANTHER" id="PTHR13184">
    <property type="entry name" value="37S RIBOSOMAL PROTEIN S22"/>
    <property type="match status" value="1"/>
</dbReference>
<evidence type="ECO:0000256" key="2">
    <source>
        <dbReference type="ARBA" id="ARBA00022723"/>
    </source>
</evidence>
<dbReference type="Proteomes" id="UP001418222">
    <property type="component" value="Unassembled WGS sequence"/>
</dbReference>
<comment type="function">
    <text evidence="7">Mitochondrial ribosome (mitoribosome) assembly factor. Binds at the interface of the head and body domains of the mitochondrial small ribosomal subunit (mt-SSU), occluding the mRNA channel and preventing compaction of the head domain towards the body. Probable inactive methyltransferase: retains the characteristic folding and ability to bind S-adenosyl-L-methionine, but it probably lost its methyltransferase activity.</text>
</comment>
<keyword evidence="6" id="KW-0496">Mitochondrion</keyword>
<evidence type="ECO:0000313" key="10">
    <source>
        <dbReference type="Proteomes" id="UP001418222"/>
    </source>
</evidence>
<keyword evidence="2" id="KW-0479">Metal-binding</keyword>
<evidence type="ECO:0000256" key="7">
    <source>
        <dbReference type="ARBA" id="ARBA00045681"/>
    </source>
</evidence>
<evidence type="ECO:0000259" key="8">
    <source>
        <dbReference type="Pfam" id="PF07727"/>
    </source>
</evidence>
<dbReference type="InterPro" id="IPR015324">
    <property type="entry name" value="Ribosomal_Rsm22-like"/>
</dbReference>
<dbReference type="Gene3D" id="3.40.50.150">
    <property type="entry name" value="Vaccinia Virus protein VP39"/>
    <property type="match status" value="1"/>
</dbReference>